<keyword evidence="3" id="KW-1185">Reference proteome</keyword>
<dbReference type="Pfam" id="PF12697">
    <property type="entry name" value="Abhydrolase_6"/>
    <property type="match status" value="1"/>
</dbReference>
<dbReference type="EMBL" id="BLPG01000001">
    <property type="protein sequence ID" value="GFJ94135.1"/>
    <property type="molecule type" value="Genomic_DNA"/>
</dbReference>
<dbReference type="AlphaFoldDB" id="A0A6V8LN83"/>
<reference evidence="2 3" key="2">
    <citation type="submission" date="2020-03" db="EMBL/GenBank/DDBJ databases">
        <authorList>
            <person name="Ichikawa N."/>
            <person name="Kimura A."/>
            <person name="Kitahashi Y."/>
            <person name="Uohara A."/>
        </authorList>
    </citation>
    <scope>NUCLEOTIDE SEQUENCE [LARGE SCALE GENOMIC DNA]</scope>
    <source>
        <strain evidence="2 3">NBRC 108638</strain>
    </source>
</reference>
<dbReference type="PANTHER" id="PTHR37017">
    <property type="entry name" value="AB HYDROLASE-1 DOMAIN-CONTAINING PROTEIN-RELATED"/>
    <property type="match status" value="1"/>
</dbReference>
<dbReference type="Proteomes" id="UP000482960">
    <property type="component" value="Unassembled WGS sequence"/>
</dbReference>
<name>A0A6V8LN83_9ACTN</name>
<feature type="domain" description="AB hydrolase-1" evidence="1">
    <location>
        <begin position="3"/>
        <end position="158"/>
    </location>
</feature>
<accession>A0A6V8LN83</accession>
<gene>
    <name evidence="2" type="ORF">Prum_077770</name>
</gene>
<comment type="caution">
    <text evidence="2">The sequence shown here is derived from an EMBL/GenBank/DDBJ whole genome shotgun (WGS) entry which is preliminary data.</text>
</comment>
<proteinExistence type="predicted"/>
<organism evidence="2 3">
    <name type="scientific">Phytohabitans rumicis</name>
    <dbReference type="NCBI Taxonomy" id="1076125"/>
    <lineage>
        <taxon>Bacteria</taxon>
        <taxon>Bacillati</taxon>
        <taxon>Actinomycetota</taxon>
        <taxon>Actinomycetes</taxon>
        <taxon>Micromonosporales</taxon>
        <taxon>Micromonosporaceae</taxon>
    </lineage>
</organism>
<dbReference type="Gene3D" id="3.40.50.1820">
    <property type="entry name" value="alpha/beta hydrolase"/>
    <property type="match status" value="1"/>
</dbReference>
<dbReference type="InterPro" id="IPR052897">
    <property type="entry name" value="Sec-Metab_Biosynth_Hydrolase"/>
</dbReference>
<evidence type="ECO:0000313" key="2">
    <source>
        <dbReference type="EMBL" id="GFJ94135.1"/>
    </source>
</evidence>
<dbReference type="SUPFAM" id="SSF53474">
    <property type="entry name" value="alpha/beta-Hydrolases"/>
    <property type="match status" value="1"/>
</dbReference>
<evidence type="ECO:0000313" key="3">
    <source>
        <dbReference type="Proteomes" id="UP000482960"/>
    </source>
</evidence>
<evidence type="ECO:0000259" key="1">
    <source>
        <dbReference type="Pfam" id="PF12697"/>
    </source>
</evidence>
<reference evidence="2 3" key="1">
    <citation type="submission" date="2020-03" db="EMBL/GenBank/DDBJ databases">
        <title>Whole genome shotgun sequence of Phytohabitans rumicis NBRC 108638.</title>
        <authorList>
            <person name="Komaki H."/>
            <person name="Tamura T."/>
        </authorList>
    </citation>
    <scope>NUCLEOTIDE SEQUENCE [LARGE SCALE GENOMIC DNA]</scope>
    <source>
        <strain evidence="2 3">NBRC 108638</strain>
    </source>
</reference>
<dbReference type="GO" id="GO:0003824">
    <property type="term" value="F:catalytic activity"/>
    <property type="evidence" value="ECO:0007669"/>
    <property type="project" value="UniProtKB-ARBA"/>
</dbReference>
<dbReference type="InterPro" id="IPR000073">
    <property type="entry name" value="AB_hydrolase_1"/>
</dbReference>
<dbReference type="InterPro" id="IPR029058">
    <property type="entry name" value="AB_hydrolase_fold"/>
</dbReference>
<protein>
    <recommendedName>
        <fullName evidence="1">AB hydrolase-1 domain-containing protein</fullName>
    </recommendedName>
</protein>
<sequence length="168" mass="18745">MLLVGHSYGGAVITNVGRAAPVKGLVYVAAFAPDEGETVNGIVERYPPAEVSKYMRRGPNGEWESEHTAAYWEEIGWDVRPEQRPVWDAESRRSENAIFTEPTGVPAWRTLPSWYLVAADDRTLRPEIQRDMAARMGADTVEVPGSHFTPRVRPELVATLIERALESL</sequence>
<dbReference type="PANTHER" id="PTHR37017:SF11">
    <property type="entry name" value="ESTERASE_LIPASE_THIOESTERASE DOMAIN-CONTAINING PROTEIN"/>
    <property type="match status" value="1"/>
</dbReference>